<dbReference type="Proteomes" id="UP000001070">
    <property type="component" value="Unassembled WGS sequence"/>
</dbReference>
<organism evidence="2">
    <name type="scientific">Drosophila grimshawi</name>
    <name type="common">Hawaiian fruit fly</name>
    <name type="synonym">Idiomyia grimshawi</name>
    <dbReference type="NCBI Taxonomy" id="7222"/>
    <lineage>
        <taxon>Eukaryota</taxon>
        <taxon>Metazoa</taxon>
        <taxon>Ecdysozoa</taxon>
        <taxon>Arthropoda</taxon>
        <taxon>Hexapoda</taxon>
        <taxon>Insecta</taxon>
        <taxon>Pterygota</taxon>
        <taxon>Neoptera</taxon>
        <taxon>Endopterygota</taxon>
        <taxon>Diptera</taxon>
        <taxon>Brachycera</taxon>
        <taxon>Muscomorpha</taxon>
        <taxon>Ephydroidea</taxon>
        <taxon>Drosophilidae</taxon>
        <taxon>Drosophila</taxon>
        <taxon>Hawaiian Drosophila</taxon>
    </lineage>
</organism>
<dbReference type="KEGG" id="dgr:6561638"/>
<proteinExistence type="predicted"/>
<dbReference type="OMA" id="CFNEYPF"/>
<dbReference type="PhylomeDB" id="B4JAC5"/>
<dbReference type="HOGENOM" id="CLU_1355928_0_0_1"/>
<reference evidence="1 2" key="1">
    <citation type="journal article" date="2007" name="Nature">
        <title>Evolution of genes and genomes on the Drosophila phylogeny.</title>
        <authorList>
            <consortium name="Drosophila 12 Genomes Consortium"/>
            <person name="Clark A.G."/>
            <person name="Eisen M.B."/>
            <person name="Smith D.R."/>
            <person name="Bergman C.M."/>
            <person name="Oliver B."/>
            <person name="Markow T.A."/>
            <person name="Kaufman T.C."/>
            <person name="Kellis M."/>
            <person name="Gelbart W."/>
            <person name="Iyer V.N."/>
            <person name="Pollard D.A."/>
            <person name="Sackton T.B."/>
            <person name="Larracuente A.M."/>
            <person name="Singh N.D."/>
            <person name="Abad J.P."/>
            <person name="Abt D.N."/>
            <person name="Adryan B."/>
            <person name="Aguade M."/>
            <person name="Akashi H."/>
            <person name="Anderson W.W."/>
            <person name="Aquadro C.F."/>
            <person name="Ardell D.H."/>
            <person name="Arguello R."/>
            <person name="Artieri C.G."/>
            <person name="Barbash D.A."/>
            <person name="Barker D."/>
            <person name="Barsanti P."/>
            <person name="Batterham P."/>
            <person name="Batzoglou S."/>
            <person name="Begun D."/>
            <person name="Bhutkar A."/>
            <person name="Blanco E."/>
            <person name="Bosak S.A."/>
            <person name="Bradley R.K."/>
            <person name="Brand A.D."/>
            <person name="Brent M.R."/>
            <person name="Brooks A.N."/>
            <person name="Brown R.H."/>
            <person name="Butlin R.K."/>
            <person name="Caggese C."/>
            <person name="Calvi B.R."/>
            <person name="Bernardo de Carvalho A."/>
            <person name="Caspi A."/>
            <person name="Castrezana S."/>
            <person name="Celniker S.E."/>
            <person name="Chang J.L."/>
            <person name="Chapple C."/>
            <person name="Chatterji S."/>
            <person name="Chinwalla A."/>
            <person name="Civetta A."/>
            <person name="Clifton S.W."/>
            <person name="Comeron J.M."/>
            <person name="Costello J.C."/>
            <person name="Coyne J.A."/>
            <person name="Daub J."/>
            <person name="David R.G."/>
            <person name="Delcher A.L."/>
            <person name="Delehaunty K."/>
            <person name="Do C.B."/>
            <person name="Ebling H."/>
            <person name="Edwards K."/>
            <person name="Eickbush T."/>
            <person name="Evans J.D."/>
            <person name="Filipski A."/>
            <person name="Findeiss S."/>
            <person name="Freyhult E."/>
            <person name="Fulton L."/>
            <person name="Fulton R."/>
            <person name="Garcia A.C."/>
            <person name="Gardiner A."/>
            <person name="Garfield D.A."/>
            <person name="Garvin B.E."/>
            <person name="Gibson G."/>
            <person name="Gilbert D."/>
            <person name="Gnerre S."/>
            <person name="Godfrey J."/>
            <person name="Good R."/>
            <person name="Gotea V."/>
            <person name="Gravely B."/>
            <person name="Greenberg A.J."/>
            <person name="Griffiths-Jones S."/>
            <person name="Gross S."/>
            <person name="Guigo R."/>
            <person name="Gustafson E.A."/>
            <person name="Haerty W."/>
            <person name="Hahn M.W."/>
            <person name="Halligan D.L."/>
            <person name="Halpern A.L."/>
            <person name="Halter G.M."/>
            <person name="Han M.V."/>
            <person name="Heger A."/>
            <person name="Hillier L."/>
            <person name="Hinrichs A.S."/>
            <person name="Holmes I."/>
            <person name="Hoskins R.A."/>
            <person name="Hubisz M.J."/>
            <person name="Hultmark D."/>
            <person name="Huntley M.A."/>
            <person name="Jaffe D.B."/>
            <person name="Jagadeeshan S."/>
            <person name="Jeck W.R."/>
            <person name="Johnson J."/>
            <person name="Jones C.D."/>
            <person name="Jordan W.C."/>
            <person name="Karpen G.H."/>
            <person name="Kataoka E."/>
            <person name="Keightley P.D."/>
            <person name="Kheradpour P."/>
            <person name="Kirkness E.F."/>
            <person name="Koerich L.B."/>
            <person name="Kristiansen K."/>
            <person name="Kudrna D."/>
            <person name="Kulathinal R.J."/>
            <person name="Kumar S."/>
            <person name="Kwok R."/>
            <person name="Lander E."/>
            <person name="Langley C.H."/>
            <person name="Lapoint R."/>
            <person name="Lazzaro B.P."/>
            <person name="Lee S.J."/>
            <person name="Levesque L."/>
            <person name="Li R."/>
            <person name="Lin C.F."/>
            <person name="Lin M.F."/>
            <person name="Lindblad-Toh K."/>
            <person name="Llopart A."/>
            <person name="Long M."/>
            <person name="Low L."/>
            <person name="Lozovsky E."/>
            <person name="Lu J."/>
            <person name="Luo M."/>
            <person name="Machado C.A."/>
            <person name="Makalowski W."/>
            <person name="Marzo M."/>
            <person name="Matsuda M."/>
            <person name="Matzkin L."/>
            <person name="McAllister B."/>
            <person name="McBride C.S."/>
            <person name="McKernan B."/>
            <person name="McKernan K."/>
            <person name="Mendez-Lago M."/>
            <person name="Minx P."/>
            <person name="Mollenhauer M.U."/>
            <person name="Montooth K."/>
            <person name="Mount S.M."/>
            <person name="Mu X."/>
            <person name="Myers E."/>
            <person name="Negre B."/>
            <person name="Newfeld S."/>
            <person name="Nielsen R."/>
            <person name="Noor M.A."/>
            <person name="O'Grady P."/>
            <person name="Pachter L."/>
            <person name="Papaceit M."/>
            <person name="Parisi M.J."/>
            <person name="Parisi M."/>
            <person name="Parts L."/>
            <person name="Pedersen J.S."/>
            <person name="Pesole G."/>
            <person name="Phillippy A.M."/>
            <person name="Ponting C.P."/>
            <person name="Pop M."/>
            <person name="Porcelli D."/>
            <person name="Powell J.R."/>
            <person name="Prohaska S."/>
            <person name="Pruitt K."/>
            <person name="Puig M."/>
            <person name="Quesneville H."/>
            <person name="Ram K.R."/>
            <person name="Rand D."/>
            <person name="Rasmussen M.D."/>
            <person name="Reed L.K."/>
            <person name="Reenan R."/>
            <person name="Reily A."/>
            <person name="Remington K.A."/>
            <person name="Rieger T.T."/>
            <person name="Ritchie M.G."/>
            <person name="Robin C."/>
            <person name="Rogers Y.H."/>
            <person name="Rohde C."/>
            <person name="Rozas J."/>
            <person name="Rubenfield M.J."/>
            <person name="Ruiz A."/>
            <person name="Russo S."/>
            <person name="Salzberg S.L."/>
            <person name="Sanchez-Gracia A."/>
            <person name="Saranga D.J."/>
            <person name="Sato H."/>
            <person name="Schaeffer S.W."/>
            <person name="Schatz M.C."/>
            <person name="Schlenke T."/>
            <person name="Schwartz R."/>
            <person name="Segarra C."/>
            <person name="Singh R.S."/>
            <person name="Sirot L."/>
            <person name="Sirota M."/>
            <person name="Sisneros N.B."/>
            <person name="Smith C.D."/>
            <person name="Smith T.F."/>
            <person name="Spieth J."/>
            <person name="Stage D.E."/>
            <person name="Stark A."/>
            <person name="Stephan W."/>
            <person name="Strausberg R.L."/>
            <person name="Strempel S."/>
            <person name="Sturgill D."/>
            <person name="Sutton G."/>
            <person name="Sutton G.G."/>
            <person name="Tao W."/>
            <person name="Teichmann S."/>
            <person name="Tobari Y.N."/>
            <person name="Tomimura Y."/>
            <person name="Tsolas J.M."/>
            <person name="Valente V.L."/>
            <person name="Venter E."/>
            <person name="Venter J.C."/>
            <person name="Vicario S."/>
            <person name="Vieira F.G."/>
            <person name="Vilella A.J."/>
            <person name="Villasante A."/>
            <person name="Walenz B."/>
            <person name="Wang J."/>
            <person name="Wasserman M."/>
            <person name="Watts T."/>
            <person name="Wilson D."/>
            <person name="Wilson R.K."/>
            <person name="Wing R.A."/>
            <person name="Wolfner M.F."/>
            <person name="Wong A."/>
            <person name="Wong G.K."/>
            <person name="Wu C.I."/>
            <person name="Wu G."/>
            <person name="Yamamoto D."/>
            <person name="Yang H.P."/>
            <person name="Yang S.P."/>
            <person name="Yorke J.A."/>
            <person name="Yoshida K."/>
            <person name="Zdobnov E."/>
            <person name="Zhang P."/>
            <person name="Zhang Y."/>
            <person name="Zimin A.V."/>
            <person name="Baldwin J."/>
            <person name="Abdouelleil A."/>
            <person name="Abdulkadir J."/>
            <person name="Abebe A."/>
            <person name="Abera B."/>
            <person name="Abreu J."/>
            <person name="Acer S.C."/>
            <person name="Aftuck L."/>
            <person name="Alexander A."/>
            <person name="An P."/>
            <person name="Anderson E."/>
            <person name="Anderson S."/>
            <person name="Arachi H."/>
            <person name="Azer M."/>
            <person name="Bachantsang P."/>
            <person name="Barry A."/>
            <person name="Bayul T."/>
            <person name="Berlin A."/>
            <person name="Bessette D."/>
            <person name="Bloom T."/>
            <person name="Blye J."/>
            <person name="Boguslavskiy L."/>
            <person name="Bonnet C."/>
            <person name="Boukhgalter B."/>
            <person name="Bourzgui I."/>
            <person name="Brown A."/>
            <person name="Cahill P."/>
            <person name="Channer S."/>
            <person name="Cheshatsang Y."/>
            <person name="Chuda L."/>
            <person name="Citroen M."/>
            <person name="Collymore A."/>
            <person name="Cooke P."/>
            <person name="Costello M."/>
            <person name="D'Aco K."/>
            <person name="Daza R."/>
            <person name="De Haan G."/>
            <person name="DeGray S."/>
            <person name="DeMaso C."/>
            <person name="Dhargay N."/>
            <person name="Dooley K."/>
            <person name="Dooley E."/>
            <person name="Doricent M."/>
            <person name="Dorje P."/>
            <person name="Dorjee K."/>
            <person name="Dupes A."/>
            <person name="Elong R."/>
            <person name="Falk J."/>
            <person name="Farina A."/>
            <person name="Faro S."/>
            <person name="Ferguson D."/>
            <person name="Fisher S."/>
            <person name="Foley C.D."/>
            <person name="Franke A."/>
            <person name="Friedrich D."/>
            <person name="Gadbois L."/>
            <person name="Gearin G."/>
            <person name="Gearin C.R."/>
            <person name="Giannoukos G."/>
            <person name="Goode T."/>
            <person name="Graham J."/>
            <person name="Grandbois E."/>
            <person name="Grewal S."/>
            <person name="Gyaltsen K."/>
            <person name="Hafez N."/>
            <person name="Hagos B."/>
            <person name="Hall J."/>
            <person name="Henson C."/>
            <person name="Hollinger A."/>
            <person name="Honan T."/>
            <person name="Huard M.D."/>
            <person name="Hughes L."/>
            <person name="Hurhula B."/>
            <person name="Husby M.E."/>
            <person name="Kamat A."/>
            <person name="Kanga B."/>
            <person name="Kashin S."/>
            <person name="Khazanovich D."/>
            <person name="Kisner P."/>
            <person name="Lance K."/>
            <person name="Lara M."/>
            <person name="Lee W."/>
            <person name="Lennon N."/>
            <person name="Letendre F."/>
            <person name="LeVine R."/>
            <person name="Lipovsky A."/>
            <person name="Liu X."/>
            <person name="Liu J."/>
            <person name="Liu S."/>
            <person name="Lokyitsang T."/>
            <person name="Lokyitsang Y."/>
            <person name="Lubonja R."/>
            <person name="Lui A."/>
            <person name="MacDonald P."/>
            <person name="Magnisalis V."/>
            <person name="Maru K."/>
            <person name="Matthews C."/>
            <person name="McCusker W."/>
            <person name="McDonough S."/>
            <person name="Mehta T."/>
            <person name="Meldrim J."/>
            <person name="Meneus L."/>
            <person name="Mihai O."/>
            <person name="Mihalev A."/>
            <person name="Mihova T."/>
            <person name="Mittelman R."/>
            <person name="Mlenga V."/>
            <person name="Montmayeur A."/>
            <person name="Mulrain L."/>
            <person name="Navidi A."/>
            <person name="Naylor J."/>
            <person name="Negash T."/>
            <person name="Nguyen T."/>
            <person name="Nguyen N."/>
            <person name="Nicol R."/>
            <person name="Norbu C."/>
            <person name="Norbu N."/>
            <person name="Novod N."/>
            <person name="O'Neill B."/>
            <person name="Osman S."/>
            <person name="Markiewicz E."/>
            <person name="Oyono O.L."/>
            <person name="Patti C."/>
            <person name="Phunkhang P."/>
            <person name="Pierre F."/>
            <person name="Priest M."/>
            <person name="Raghuraman S."/>
            <person name="Rege F."/>
            <person name="Reyes R."/>
            <person name="Rise C."/>
            <person name="Rogov P."/>
            <person name="Ross K."/>
            <person name="Ryan E."/>
            <person name="Settipalli S."/>
            <person name="Shea T."/>
            <person name="Sherpa N."/>
            <person name="Shi L."/>
            <person name="Shih D."/>
            <person name="Sparrow T."/>
            <person name="Spaulding J."/>
            <person name="Stalker J."/>
            <person name="Stange-Thomann N."/>
            <person name="Stavropoulos S."/>
            <person name="Stone C."/>
            <person name="Strader C."/>
            <person name="Tesfaye S."/>
            <person name="Thomson T."/>
            <person name="Thoulutsang Y."/>
            <person name="Thoulutsang D."/>
            <person name="Topham K."/>
            <person name="Topping I."/>
            <person name="Tsamla T."/>
            <person name="Vassiliev H."/>
            <person name="Vo A."/>
            <person name="Wangchuk T."/>
            <person name="Wangdi T."/>
            <person name="Weiand M."/>
            <person name="Wilkinson J."/>
            <person name="Wilson A."/>
            <person name="Yadav S."/>
            <person name="Young G."/>
            <person name="Yu Q."/>
            <person name="Zembek L."/>
            <person name="Zhong D."/>
            <person name="Zimmer A."/>
            <person name="Zwirko Z."/>
            <person name="Jaffe D.B."/>
            <person name="Alvarez P."/>
            <person name="Brockman W."/>
            <person name="Butler J."/>
            <person name="Chin C."/>
            <person name="Gnerre S."/>
            <person name="Grabherr M."/>
            <person name="Kleber M."/>
            <person name="Mauceli E."/>
            <person name="MacCallum I."/>
        </authorList>
    </citation>
    <scope>NUCLEOTIDE SEQUENCE [LARGE SCALE GENOMIC DNA]</scope>
    <source>
        <strain evidence="2">Tucson 15287-2541.00</strain>
    </source>
</reference>
<gene>
    <name evidence="1" type="primary">Dgri\GH11434</name>
    <name evidence="1" type="ORF">Dgri_GH11434</name>
</gene>
<protein>
    <submittedName>
        <fullName evidence="1">GH11434</fullName>
    </submittedName>
</protein>
<dbReference type="InParanoid" id="B4JAC5"/>
<dbReference type="OrthoDB" id="6340939at2759"/>
<dbReference type="AlphaFoldDB" id="B4JAC5"/>
<evidence type="ECO:0000313" key="2">
    <source>
        <dbReference type="Proteomes" id="UP000001070"/>
    </source>
</evidence>
<dbReference type="EMBL" id="CH916368">
    <property type="protein sequence ID" value="EDW03796.1"/>
    <property type="molecule type" value="Genomic_DNA"/>
</dbReference>
<dbReference type="eggNOG" id="ENOG502SYEY">
    <property type="taxonomic scope" value="Eukaryota"/>
</dbReference>
<evidence type="ECO:0000313" key="1">
    <source>
        <dbReference type="EMBL" id="EDW03796.1"/>
    </source>
</evidence>
<sequence>MGFRVMILAVMGLGAMYMMHLLAQDWNRIRPIQQVTNLAGQVGTVLNLQRIPALIGQASNALNLQRGKRSTLSRELDWVHGRPGTRDGGDAAVNPSMSIDWKRILSRDPFECLQSLICQLMSGAESHSAEAELLMNYLESTVEMAPVKIGRAFSRGLALRGSSERCYNEYPFCLYSAKTMMRILRWFSETGSVPEDDA</sequence>
<accession>B4JAC5</accession>
<keyword evidence="2" id="KW-1185">Reference proteome</keyword>
<name>B4JAC5_DROGR</name>